<keyword evidence="7 11" id="KW-0812">Transmembrane</keyword>
<proteinExistence type="inferred from homology"/>
<feature type="transmembrane region" description="Helical" evidence="11">
    <location>
        <begin position="171"/>
        <end position="196"/>
    </location>
</feature>
<feature type="compositionally biased region" description="Pro residues" evidence="12">
    <location>
        <begin position="38"/>
        <end position="52"/>
    </location>
</feature>
<evidence type="ECO:0000256" key="3">
    <source>
        <dbReference type="ARBA" id="ARBA00010072"/>
    </source>
</evidence>
<keyword evidence="6" id="KW-1003">Cell membrane</keyword>
<evidence type="ECO:0000256" key="9">
    <source>
        <dbReference type="ARBA" id="ARBA00022989"/>
    </source>
</evidence>
<dbReference type="InterPro" id="IPR043429">
    <property type="entry name" value="ArtM/GltK/GlnP/TcyL/YhdX-like"/>
</dbReference>
<evidence type="ECO:0000256" key="5">
    <source>
        <dbReference type="ARBA" id="ARBA00022448"/>
    </source>
</evidence>
<feature type="transmembrane region" description="Helical" evidence="11">
    <location>
        <begin position="58"/>
        <end position="81"/>
    </location>
</feature>
<dbReference type="Pfam" id="PF00528">
    <property type="entry name" value="BPD_transp_1"/>
    <property type="match status" value="1"/>
</dbReference>
<sequence length="316" mass="33658">MLRHRMENSRHSRDSSAPGHPTAHGTGTDAPGDSSRPNPAPPARQAPEVPAPPPARRALLAVLGDVTRYCCLLGALTWITLRGTAASGYDWQWHRLWRHLFTTAGDGGLRAGPLLDGLGVTVQVVAASLGLALLAGLLAALLRQSGSRVGRALAVAYVETVRNTPLLIQLFVVYFVLAPVLGLGRFAAGVLALSLFEGAYIAEILRAGILSVPTGQWEASRSLGMDVPGTYMEVVLPQAARTALPPLTGQLVSLVKDSSLVSTIALHDLAMQAQAVAADTFLVFEVWFLVAGMYLALTLSLSALAQLLERRLRYEF</sequence>
<evidence type="ECO:0000259" key="13">
    <source>
        <dbReference type="PROSITE" id="PS50928"/>
    </source>
</evidence>
<dbReference type="PANTHER" id="PTHR30614:SF20">
    <property type="entry name" value="GLUTAMINE TRANSPORT SYSTEM PERMEASE PROTEIN GLNP"/>
    <property type="match status" value="1"/>
</dbReference>
<evidence type="ECO:0000313" key="14">
    <source>
        <dbReference type="EMBL" id="ACL09625.1"/>
    </source>
</evidence>
<evidence type="ECO:0000256" key="7">
    <source>
        <dbReference type="ARBA" id="ARBA00022692"/>
    </source>
</evidence>
<dbReference type="InterPro" id="IPR010065">
    <property type="entry name" value="AA_ABC_transptr_permease_3TM"/>
</dbReference>
<comment type="similarity">
    <text evidence="3">Belongs to the binding-protein-dependent transport system permease family. HisMQ subfamily.</text>
</comment>
<keyword evidence="5 11" id="KW-0813">Transport</keyword>
<dbReference type="STRING" id="883.DvMF_2686"/>
<dbReference type="SUPFAM" id="SSF161098">
    <property type="entry name" value="MetI-like"/>
    <property type="match status" value="1"/>
</dbReference>
<dbReference type="GO" id="GO:0043190">
    <property type="term" value="C:ATP-binding cassette (ABC) transporter complex"/>
    <property type="evidence" value="ECO:0007669"/>
    <property type="project" value="InterPro"/>
</dbReference>
<protein>
    <recommendedName>
        <fullName evidence="4">Putative glutamine transport system permease protein GlnP</fullName>
    </recommendedName>
</protein>
<dbReference type="InterPro" id="IPR035906">
    <property type="entry name" value="MetI-like_sf"/>
</dbReference>
<dbReference type="Gene3D" id="1.10.3720.10">
    <property type="entry name" value="MetI-like"/>
    <property type="match status" value="1"/>
</dbReference>
<dbReference type="PROSITE" id="PS50928">
    <property type="entry name" value="ABC_TM1"/>
    <property type="match status" value="1"/>
</dbReference>
<dbReference type="eggNOG" id="COG0765">
    <property type="taxonomic scope" value="Bacteria"/>
</dbReference>
<reference evidence="14" key="1">
    <citation type="submission" date="2008-10" db="EMBL/GenBank/DDBJ databases">
        <title>Complete sequence of Desulfovibrio vulgaris str. 'Miyazaki F'.</title>
        <authorList>
            <person name="Lucas S."/>
            <person name="Copeland A."/>
            <person name="Lapidus A."/>
            <person name="Glavina del Rio T."/>
            <person name="Dalin E."/>
            <person name="Tice H."/>
            <person name="Bruce D."/>
            <person name="Goodwin L."/>
            <person name="Pitluck S."/>
            <person name="Sims D."/>
            <person name="Brettin T."/>
            <person name="Detter J.C."/>
            <person name="Han C."/>
            <person name="Larimer F."/>
            <person name="Land M."/>
            <person name="Hauser L."/>
            <person name="Kyrpides N."/>
            <person name="Mikhailova N."/>
            <person name="Hazen T.C."/>
            <person name="Richardson P."/>
        </authorList>
    </citation>
    <scope>NUCLEOTIDE SEQUENCE</scope>
    <source>
        <strain evidence="14">Miyazaki F</strain>
    </source>
</reference>
<dbReference type="PANTHER" id="PTHR30614">
    <property type="entry name" value="MEMBRANE COMPONENT OF AMINO ACID ABC TRANSPORTER"/>
    <property type="match status" value="1"/>
</dbReference>
<evidence type="ECO:0000256" key="8">
    <source>
        <dbReference type="ARBA" id="ARBA00022970"/>
    </source>
</evidence>
<evidence type="ECO:0000256" key="12">
    <source>
        <dbReference type="SAM" id="MobiDB-lite"/>
    </source>
</evidence>
<keyword evidence="10 11" id="KW-0472">Membrane</keyword>
<dbReference type="InterPro" id="IPR000515">
    <property type="entry name" value="MetI-like"/>
</dbReference>
<dbReference type="GO" id="GO:0006865">
    <property type="term" value="P:amino acid transport"/>
    <property type="evidence" value="ECO:0007669"/>
    <property type="project" value="UniProtKB-KW"/>
</dbReference>
<dbReference type="KEGG" id="dvm:DvMF_2686"/>
<evidence type="ECO:0000256" key="1">
    <source>
        <dbReference type="ARBA" id="ARBA00003159"/>
    </source>
</evidence>
<dbReference type="NCBIfam" id="TIGR01726">
    <property type="entry name" value="HEQRo_perm_3TM"/>
    <property type="match status" value="1"/>
</dbReference>
<feature type="domain" description="ABC transmembrane type-1" evidence="13">
    <location>
        <begin position="118"/>
        <end position="305"/>
    </location>
</feature>
<accession>B8DIW4</accession>
<dbReference type="CDD" id="cd06261">
    <property type="entry name" value="TM_PBP2"/>
    <property type="match status" value="1"/>
</dbReference>
<keyword evidence="9 11" id="KW-1133">Transmembrane helix</keyword>
<dbReference type="EMBL" id="CP001197">
    <property type="protein sequence ID" value="ACL09625.1"/>
    <property type="molecule type" value="Genomic_DNA"/>
</dbReference>
<feature type="compositionally biased region" description="Basic and acidic residues" evidence="12">
    <location>
        <begin position="1"/>
        <end position="14"/>
    </location>
</feature>
<feature type="region of interest" description="Disordered" evidence="12">
    <location>
        <begin position="1"/>
        <end position="52"/>
    </location>
</feature>
<evidence type="ECO:0000256" key="2">
    <source>
        <dbReference type="ARBA" id="ARBA00004429"/>
    </source>
</evidence>
<dbReference type="HOGENOM" id="CLU_019602_1_0_7"/>
<dbReference type="FunFam" id="1.10.3720.10:FF:000033">
    <property type="entry name" value="Polar amino acid ABC transporter permease"/>
    <property type="match status" value="1"/>
</dbReference>
<evidence type="ECO:0000256" key="10">
    <source>
        <dbReference type="ARBA" id="ARBA00023136"/>
    </source>
</evidence>
<evidence type="ECO:0000256" key="11">
    <source>
        <dbReference type="RuleBase" id="RU363032"/>
    </source>
</evidence>
<gene>
    <name evidence="14" type="ordered locus">DvMF_2686</name>
</gene>
<organism evidence="14">
    <name type="scientific">Nitratidesulfovibrio vulgaris (strain DSM 19637 / Miyazaki F)</name>
    <name type="common">Desulfovibrio vulgaris</name>
    <dbReference type="NCBI Taxonomy" id="883"/>
    <lineage>
        <taxon>Bacteria</taxon>
        <taxon>Pseudomonadati</taxon>
        <taxon>Thermodesulfobacteriota</taxon>
        <taxon>Desulfovibrionia</taxon>
        <taxon>Desulfovibrionales</taxon>
        <taxon>Desulfovibrionaceae</taxon>
        <taxon>Nitratidesulfovibrio</taxon>
    </lineage>
</organism>
<dbReference type="GO" id="GO:0022857">
    <property type="term" value="F:transmembrane transporter activity"/>
    <property type="evidence" value="ECO:0007669"/>
    <property type="project" value="InterPro"/>
</dbReference>
<name>B8DIW4_NITV9</name>
<feature type="transmembrane region" description="Helical" evidence="11">
    <location>
        <begin position="286"/>
        <end position="308"/>
    </location>
</feature>
<dbReference type="AlphaFoldDB" id="B8DIW4"/>
<evidence type="ECO:0000256" key="6">
    <source>
        <dbReference type="ARBA" id="ARBA00022475"/>
    </source>
</evidence>
<comment type="subcellular location">
    <subcellularLocation>
        <location evidence="2">Cell inner membrane</location>
        <topology evidence="2">Multi-pass membrane protein</topology>
    </subcellularLocation>
    <subcellularLocation>
        <location evidence="11">Cell membrane</location>
        <topology evidence="11">Multi-pass membrane protein</topology>
    </subcellularLocation>
</comment>
<feature type="transmembrane region" description="Helical" evidence="11">
    <location>
        <begin position="120"/>
        <end position="142"/>
    </location>
</feature>
<comment type="function">
    <text evidence="1">Part of the binding-protein-dependent transport system for glutamine; probably responsible for the translocation of the substrate across the membrane.</text>
</comment>
<keyword evidence="8" id="KW-0029">Amino-acid transport</keyword>
<evidence type="ECO:0000256" key="4">
    <source>
        <dbReference type="ARBA" id="ARBA00016506"/>
    </source>
</evidence>